<dbReference type="InterPro" id="IPR009057">
    <property type="entry name" value="Homeodomain-like_sf"/>
</dbReference>
<dbReference type="PANTHER" id="PTHR43280:SF34">
    <property type="entry name" value="ARAC-FAMILY TRANSCRIPTIONAL REGULATOR"/>
    <property type="match status" value="1"/>
</dbReference>
<evidence type="ECO:0000313" key="5">
    <source>
        <dbReference type="EMBL" id="HIS32600.1"/>
    </source>
</evidence>
<dbReference type="GO" id="GO:0003700">
    <property type="term" value="F:DNA-binding transcription factor activity"/>
    <property type="evidence" value="ECO:0007669"/>
    <property type="project" value="InterPro"/>
</dbReference>
<evidence type="ECO:0000313" key="6">
    <source>
        <dbReference type="Proteomes" id="UP000823935"/>
    </source>
</evidence>
<dbReference type="EMBL" id="DVIQ01000090">
    <property type="protein sequence ID" value="HIS32600.1"/>
    <property type="molecule type" value="Genomic_DNA"/>
</dbReference>
<gene>
    <name evidence="5" type="ORF">IAB44_13820</name>
</gene>
<dbReference type="SMART" id="SM00342">
    <property type="entry name" value="HTH_ARAC"/>
    <property type="match status" value="1"/>
</dbReference>
<keyword evidence="2" id="KW-0238">DNA-binding</keyword>
<dbReference type="InterPro" id="IPR020449">
    <property type="entry name" value="Tscrpt_reg_AraC-type_HTH"/>
</dbReference>
<dbReference type="Pfam" id="PF12833">
    <property type="entry name" value="HTH_18"/>
    <property type="match status" value="1"/>
</dbReference>
<dbReference type="InterPro" id="IPR018060">
    <property type="entry name" value="HTH_AraC"/>
</dbReference>
<name>A0A9D1JKW5_9FIRM</name>
<keyword evidence="3" id="KW-0804">Transcription</keyword>
<sequence>MNTRLTGGKVTAEFYRKLAAFAGVDVFLYEGNSRAVEETERAGDAFTGTRNAADAAGRTAGRAAFFPANPLARSEGLRRALAARADAQPQPVIFRDENEVYFCCCKTKEEQYLMWGPVCAARMDRAALHRFYKSWGIRQEEEKHPVVLPYFRILLLTGIFSELAQGRAFPEEELLRANGLSAPENPETEIFLRGMEAGSDEMYHHTYQEEMLTLNCVREGRLDDIEEYMERLELSAGRLSAKDFNHNKNLAICAVTLFTRAAIEGGVSPADAYRLSDLYINRIDRALEVSEILENRKQSLYEFTKMAADAGRRKKGSGYVEKCRDYIHKNFHGKISLSEAASAIGVSESYLSRIFKEETGMQMQEYVLRFRVERAKNLLKYSEASLAEIAGYVGFSSQSRFGEVFRRYEQMTPREYRERWKPGEFVSGKVADKR</sequence>
<dbReference type="GO" id="GO:0043565">
    <property type="term" value="F:sequence-specific DNA binding"/>
    <property type="evidence" value="ECO:0007669"/>
    <property type="project" value="InterPro"/>
</dbReference>
<dbReference type="PANTHER" id="PTHR43280">
    <property type="entry name" value="ARAC-FAMILY TRANSCRIPTIONAL REGULATOR"/>
    <property type="match status" value="1"/>
</dbReference>
<accession>A0A9D1JKW5</accession>
<dbReference type="PRINTS" id="PR00032">
    <property type="entry name" value="HTHARAC"/>
</dbReference>
<organism evidence="5 6">
    <name type="scientific">Candidatus Limivivens intestinipullorum</name>
    <dbReference type="NCBI Taxonomy" id="2840858"/>
    <lineage>
        <taxon>Bacteria</taxon>
        <taxon>Bacillati</taxon>
        <taxon>Bacillota</taxon>
        <taxon>Clostridia</taxon>
        <taxon>Lachnospirales</taxon>
        <taxon>Lachnospiraceae</taxon>
        <taxon>Lachnospiraceae incertae sedis</taxon>
        <taxon>Candidatus Limivivens</taxon>
    </lineage>
</organism>
<dbReference type="Gene3D" id="1.10.10.60">
    <property type="entry name" value="Homeodomain-like"/>
    <property type="match status" value="2"/>
</dbReference>
<dbReference type="Proteomes" id="UP000823935">
    <property type="component" value="Unassembled WGS sequence"/>
</dbReference>
<evidence type="ECO:0000256" key="3">
    <source>
        <dbReference type="ARBA" id="ARBA00023163"/>
    </source>
</evidence>
<keyword evidence="1" id="KW-0805">Transcription regulation</keyword>
<evidence type="ECO:0000259" key="4">
    <source>
        <dbReference type="PROSITE" id="PS01124"/>
    </source>
</evidence>
<feature type="domain" description="HTH araC/xylS-type" evidence="4">
    <location>
        <begin position="321"/>
        <end position="419"/>
    </location>
</feature>
<dbReference type="AlphaFoldDB" id="A0A9D1JKW5"/>
<evidence type="ECO:0000256" key="1">
    <source>
        <dbReference type="ARBA" id="ARBA00023015"/>
    </source>
</evidence>
<proteinExistence type="predicted"/>
<dbReference type="PROSITE" id="PS01124">
    <property type="entry name" value="HTH_ARAC_FAMILY_2"/>
    <property type="match status" value="1"/>
</dbReference>
<evidence type="ECO:0000256" key="2">
    <source>
        <dbReference type="ARBA" id="ARBA00023125"/>
    </source>
</evidence>
<dbReference type="SUPFAM" id="SSF46689">
    <property type="entry name" value="Homeodomain-like"/>
    <property type="match status" value="2"/>
</dbReference>
<comment type="caution">
    <text evidence="5">The sequence shown here is derived from an EMBL/GenBank/DDBJ whole genome shotgun (WGS) entry which is preliminary data.</text>
</comment>
<reference evidence="5" key="2">
    <citation type="journal article" date="2021" name="PeerJ">
        <title>Extensive microbial diversity within the chicken gut microbiome revealed by metagenomics and culture.</title>
        <authorList>
            <person name="Gilroy R."/>
            <person name="Ravi A."/>
            <person name="Getino M."/>
            <person name="Pursley I."/>
            <person name="Horton D.L."/>
            <person name="Alikhan N.F."/>
            <person name="Baker D."/>
            <person name="Gharbi K."/>
            <person name="Hall N."/>
            <person name="Watson M."/>
            <person name="Adriaenssens E.M."/>
            <person name="Foster-Nyarko E."/>
            <person name="Jarju S."/>
            <person name="Secka A."/>
            <person name="Antonio M."/>
            <person name="Oren A."/>
            <person name="Chaudhuri R.R."/>
            <person name="La Ragione R."/>
            <person name="Hildebrand F."/>
            <person name="Pallen M.J."/>
        </authorList>
    </citation>
    <scope>NUCLEOTIDE SEQUENCE</scope>
    <source>
        <strain evidence="5">CHK190-19873</strain>
    </source>
</reference>
<reference evidence="5" key="1">
    <citation type="submission" date="2020-10" db="EMBL/GenBank/DDBJ databases">
        <authorList>
            <person name="Gilroy R."/>
        </authorList>
    </citation>
    <scope>NUCLEOTIDE SEQUENCE</scope>
    <source>
        <strain evidence="5">CHK190-19873</strain>
    </source>
</reference>
<protein>
    <submittedName>
        <fullName evidence="5">Helix-turn-helix transcriptional regulator</fullName>
    </submittedName>
</protein>